<name>A0A2J8TLX1_PONAB</name>
<dbReference type="PANTHER" id="PTHR24173">
    <property type="entry name" value="ANKYRIN REPEAT CONTAINING"/>
    <property type="match status" value="1"/>
</dbReference>
<reference evidence="4" key="1">
    <citation type="submission" date="2017-12" db="EMBL/GenBank/DDBJ databases">
        <title>High-resolution comparative analysis of great ape genomes.</title>
        <authorList>
            <person name="Pollen A."/>
            <person name="Hastie A."/>
            <person name="Hormozdiari F."/>
            <person name="Dougherty M."/>
            <person name="Liu R."/>
            <person name="Chaisson M."/>
            <person name="Hoppe E."/>
            <person name="Hill C."/>
            <person name="Pang A."/>
            <person name="Hillier L."/>
            <person name="Baker C."/>
            <person name="Armstrong J."/>
            <person name="Shendure J."/>
            <person name="Paten B."/>
            <person name="Wilson R."/>
            <person name="Chao H."/>
            <person name="Schneider V."/>
            <person name="Ventura M."/>
            <person name="Kronenberg Z."/>
            <person name="Murali S."/>
            <person name="Gordon D."/>
            <person name="Cantsilieris S."/>
            <person name="Munson K."/>
            <person name="Nelson B."/>
            <person name="Raja A."/>
            <person name="Underwood J."/>
            <person name="Diekhans M."/>
            <person name="Fiddes I."/>
            <person name="Haussler D."/>
            <person name="Eichler E."/>
        </authorList>
    </citation>
    <scope>NUCLEOTIDE SEQUENCE [LARGE SCALE GENOMIC DNA]</scope>
    <source>
        <strain evidence="4">Susie</strain>
    </source>
</reference>
<dbReference type="GO" id="GO:0016567">
    <property type="term" value="P:protein ubiquitination"/>
    <property type="evidence" value="ECO:0007669"/>
    <property type="project" value="TreeGrafter"/>
</dbReference>
<accession>A0A2J8TLX1</accession>
<comment type="caution">
    <text evidence="4">The sequence shown here is derived from an EMBL/GenBank/DDBJ whole genome shotgun (WGS) entry which is preliminary data.</text>
</comment>
<dbReference type="AlphaFoldDB" id="A0A2J8TLX1"/>
<evidence type="ECO:0000313" key="4">
    <source>
        <dbReference type="EMBL" id="PNJ33978.1"/>
    </source>
</evidence>
<protein>
    <submittedName>
        <fullName evidence="4">ASB2 isoform 9</fullName>
    </submittedName>
</protein>
<dbReference type="GO" id="GO:0006511">
    <property type="term" value="P:ubiquitin-dependent protein catabolic process"/>
    <property type="evidence" value="ECO:0007669"/>
    <property type="project" value="TreeGrafter"/>
</dbReference>
<dbReference type="PROSITE" id="PS50297">
    <property type="entry name" value="ANK_REP_REGION"/>
    <property type="match status" value="1"/>
</dbReference>
<feature type="repeat" description="ANK" evidence="3">
    <location>
        <begin position="83"/>
        <end position="115"/>
    </location>
</feature>
<sequence>MGPVDPLIKAIKDGDEEALKTMIKEGKNLAEPNKEGWLPLHEAAYYGQLGCLKVLQRACERKNAEAVKILVQHNADTNHRCNRGWTALHESVSRNDLEVMQILVSGGAKVESKNAYGITPLFVAAQSGQLEALRF</sequence>
<dbReference type="GO" id="GO:0000151">
    <property type="term" value="C:ubiquitin ligase complex"/>
    <property type="evidence" value="ECO:0007669"/>
    <property type="project" value="TreeGrafter"/>
</dbReference>
<dbReference type="InterPro" id="IPR036770">
    <property type="entry name" value="Ankyrin_rpt-contain_sf"/>
</dbReference>
<proteinExistence type="predicted"/>
<feature type="non-terminal residue" evidence="4">
    <location>
        <position position="135"/>
    </location>
</feature>
<dbReference type="Pfam" id="PF12796">
    <property type="entry name" value="Ank_2"/>
    <property type="match status" value="1"/>
</dbReference>
<organism evidence="4">
    <name type="scientific">Pongo abelii</name>
    <name type="common">Sumatran orangutan</name>
    <name type="synonym">Pongo pygmaeus abelii</name>
    <dbReference type="NCBI Taxonomy" id="9601"/>
    <lineage>
        <taxon>Eukaryota</taxon>
        <taxon>Metazoa</taxon>
        <taxon>Chordata</taxon>
        <taxon>Craniata</taxon>
        <taxon>Vertebrata</taxon>
        <taxon>Euteleostomi</taxon>
        <taxon>Mammalia</taxon>
        <taxon>Eutheria</taxon>
        <taxon>Euarchontoglires</taxon>
        <taxon>Primates</taxon>
        <taxon>Haplorrhini</taxon>
        <taxon>Catarrhini</taxon>
        <taxon>Hominidae</taxon>
        <taxon>Pongo</taxon>
    </lineage>
</organism>
<dbReference type="PROSITE" id="PS50088">
    <property type="entry name" value="ANK_REPEAT"/>
    <property type="match status" value="1"/>
</dbReference>
<keyword evidence="2 3" id="KW-0040">ANK repeat</keyword>
<dbReference type="PANTHER" id="PTHR24173:SF33">
    <property type="entry name" value="ANKYRIN REPEAT AND SOCS BOX PROTEIN 2"/>
    <property type="match status" value="1"/>
</dbReference>
<dbReference type="Gene3D" id="1.25.40.20">
    <property type="entry name" value="Ankyrin repeat-containing domain"/>
    <property type="match status" value="2"/>
</dbReference>
<dbReference type="InterPro" id="IPR002110">
    <property type="entry name" value="Ankyrin_rpt"/>
</dbReference>
<evidence type="ECO:0000256" key="1">
    <source>
        <dbReference type="ARBA" id="ARBA00022737"/>
    </source>
</evidence>
<evidence type="ECO:0000256" key="3">
    <source>
        <dbReference type="PROSITE-ProRule" id="PRU00023"/>
    </source>
</evidence>
<keyword evidence="1" id="KW-0677">Repeat</keyword>
<evidence type="ECO:0000256" key="2">
    <source>
        <dbReference type="ARBA" id="ARBA00023043"/>
    </source>
</evidence>
<dbReference type="SUPFAM" id="SSF48403">
    <property type="entry name" value="Ankyrin repeat"/>
    <property type="match status" value="1"/>
</dbReference>
<gene>
    <name evidence="4" type="ORF">CR201_G0033999</name>
</gene>
<dbReference type="SMART" id="SM00248">
    <property type="entry name" value="ANK"/>
    <property type="match status" value="3"/>
</dbReference>
<dbReference type="EMBL" id="NDHI03003491">
    <property type="protein sequence ID" value="PNJ33978.1"/>
    <property type="molecule type" value="Genomic_DNA"/>
</dbReference>